<dbReference type="PANTHER" id="PTHR43669:SF3">
    <property type="entry name" value="ALCOHOL DEHYDROGENASE, PUTATIVE (AFU_ORTHOLOGUE AFUA_3G03445)-RELATED"/>
    <property type="match status" value="1"/>
</dbReference>
<evidence type="ECO:0000313" key="4">
    <source>
        <dbReference type="Proteomes" id="UP001212997"/>
    </source>
</evidence>
<accession>A0AAD5UV90</accession>
<dbReference type="PRINTS" id="PR00081">
    <property type="entry name" value="GDHRDH"/>
</dbReference>
<organism evidence="3 4">
    <name type="scientific">Meripilus lineatus</name>
    <dbReference type="NCBI Taxonomy" id="2056292"/>
    <lineage>
        <taxon>Eukaryota</taxon>
        <taxon>Fungi</taxon>
        <taxon>Dikarya</taxon>
        <taxon>Basidiomycota</taxon>
        <taxon>Agaricomycotina</taxon>
        <taxon>Agaricomycetes</taxon>
        <taxon>Polyporales</taxon>
        <taxon>Meripilaceae</taxon>
        <taxon>Meripilus</taxon>
    </lineage>
</organism>
<dbReference type="SUPFAM" id="SSF51735">
    <property type="entry name" value="NAD(P)-binding Rossmann-fold domains"/>
    <property type="match status" value="1"/>
</dbReference>
<proteinExistence type="inferred from homology"/>
<gene>
    <name evidence="3" type="ORF">NLI96_g10388</name>
</gene>
<comment type="caution">
    <text evidence="3">The sequence shown here is derived from an EMBL/GenBank/DDBJ whole genome shotgun (WGS) entry which is preliminary data.</text>
</comment>
<dbReference type="AlphaFoldDB" id="A0AAD5UV90"/>
<keyword evidence="2" id="KW-0560">Oxidoreductase</keyword>
<dbReference type="Proteomes" id="UP001212997">
    <property type="component" value="Unassembled WGS sequence"/>
</dbReference>
<evidence type="ECO:0000256" key="1">
    <source>
        <dbReference type="ARBA" id="ARBA00006484"/>
    </source>
</evidence>
<protein>
    <recommendedName>
        <fullName evidence="5">NAD(P)-binding protein</fullName>
    </recommendedName>
</protein>
<evidence type="ECO:0008006" key="5">
    <source>
        <dbReference type="Google" id="ProtNLM"/>
    </source>
</evidence>
<dbReference type="Gene3D" id="3.40.50.720">
    <property type="entry name" value="NAD(P)-binding Rossmann-like Domain"/>
    <property type="match status" value="1"/>
</dbReference>
<comment type="similarity">
    <text evidence="1">Belongs to the short-chain dehydrogenases/reductases (SDR) family.</text>
</comment>
<dbReference type="InterPro" id="IPR002347">
    <property type="entry name" value="SDR_fam"/>
</dbReference>
<dbReference type="GO" id="GO:0016491">
    <property type="term" value="F:oxidoreductase activity"/>
    <property type="evidence" value="ECO:0007669"/>
    <property type="project" value="UniProtKB-KW"/>
</dbReference>
<keyword evidence="4" id="KW-1185">Reference proteome</keyword>
<name>A0AAD5UV90_9APHY</name>
<sequence length="272" mass="29891">MSPSISDAKCVLVIGATSGIGRALALAIHALPHNPTVIVGGRRQERLDELIAKDPQRIKAIRIDTTSPRDTLKAFVSDIINAYPLLDAVIFSSGIQHQHHFNKPTEVNLDSYAVLEVELTTNYTSIITLITFFLPHFLKLSEQGVPSFIVPISSAVGIVPVPSVPNYCATKAALHSFSLSLDSQLKDTNVHVAEIFPPLVESEIHDHQGLTPMLSKIWMPLSEFTEKTMPGLLAGDVQIPIGMAAVLWEQFEKGKLERIEEFRKHTQASTTK</sequence>
<reference evidence="3" key="1">
    <citation type="submission" date="2022-07" db="EMBL/GenBank/DDBJ databases">
        <title>Genome Sequence of Physisporinus lineatus.</title>
        <authorList>
            <person name="Buettner E."/>
        </authorList>
    </citation>
    <scope>NUCLEOTIDE SEQUENCE</scope>
    <source>
        <strain evidence="3">VT162</strain>
    </source>
</reference>
<dbReference type="Pfam" id="PF00106">
    <property type="entry name" value="adh_short"/>
    <property type="match status" value="1"/>
</dbReference>
<evidence type="ECO:0000256" key="2">
    <source>
        <dbReference type="ARBA" id="ARBA00023002"/>
    </source>
</evidence>
<evidence type="ECO:0000313" key="3">
    <source>
        <dbReference type="EMBL" id="KAJ3477552.1"/>
    </source>
</evidence>
<dbReference type="EMBL" id="JANAWD010000584">
    <property type="protein sequence ID" value="KAJ3477552.1"/>
    <property type="molecule type" value="Genomic_DNA"/>
</dbReference>
<dbReference type="PANTHER" id="PTHR43669">
    <property type="entry name" value="5-KETO-D-GLUCONATE 5-REDUCTASE"/>
    <property type="match status" value="1"/>
</dbReference>
<dbReference type="InterPro" id="IPR036291">
    <property type="entry name" value="NAD(P)-bd_dom_sf"/>
</dbReference>